<reference evidence="1 2" key="1">
    <citation type="submission" date="2021-03" db="EMBL/GenBank/DDBJ databases">
        <authorList>
            <person name="So Y."/>
        </authorList>
    </citation>
    <scope>NUCLEOTIDE SEQUENCE [LARGE SCALE GENOMIC DNA]</scope>
    <source>
        <strain evidence="1 2">PWR1</strain>
    </source>
</reference>
<sequence>MTERRLISSGSKFEEEIGYSRAVVIGDDIWVSGTTGYDYSTMTIQPDVVAQCDQTFRNVAAALAQAGATLDDVVRVLFIVPDRADWEPCWPVVKKYLGRAKPASTLIHAGLQTDAMRIEIEVTARRTRRPA</sequence>
<organism evidence="1 2">
    <name type="scientific">Roseomonas nitratireducens</name>
    <dbReference type="NCBI Taxonomy" id="2820810"/>
    <lineage>
        <taxon>Bacteria</taxon>
        <taxon>Pseudomonadati</taxon>
        <taxon>Pseudomonadota</taxon>
        <taxon>Alphaproteobacteria</taxon>
        <taxon>Acetobacterales</taxon>
        <taxon>Roseomonadaceae</taxon>
        <taxon>Roseomonas</taxon>
    </lineage>
</organism>
<dbReference type="InterPro" id="IPR006175">
    <property type="entry name" value="YjgF/YER057c/UK114"/>
</dbReference>
<protein>
    <submittedName>
        <fullName evidence="1">RidA family protein</fullName>
    </submittedName>
</protein>
<proteinExistence type="predicted"/>
<comment type="caution">
    <text evidence="1">The sequence shown here is derived from an EMBL/GenBank/DDBJ whole genome shotgun (WGS) entry which is preliminary data.</text>
</comment>
<name>A0ABS4APZ2_9PROT</name>
<dbReference type="EMBL" id="JAGIYZ010000004">
    <property type="protein sequence ID" value="MBP0463425.1"/>
    <property type="molecule type" value="Genomic_DNA"/>
</dbReference>
<gene>
    <name evidence="1" type="ORF">J5Y09_05845</name>
</gene>
<dbReference type="PANTHER" id="PTHR43857:SF1">
    <property type="entry name" value="YJGH FAMILY PROTEIN"/>
    <property type="match status" value="1"/>
</dbReference>
<dbReference type="Proteomes" id="UP000680815">
    <property type="component" value="Unassembled WGS sequence"/>
</dbReference>
<dbReference type="Pfam" id="PF01042">
    <property type="entry name" value="Ribonuc_L-PSP"/>
    <property type="match status" value="1"/>
</dbReference>
<dbReference type="Gene3D" id="3.30.1330.40">
    <property type="entry name" value="RutC-like"/>
    <property type="match status" value="1"/>
</dbReference>
<dbReference type="InterPro" id="IPR035959">
    <property type="entry name" value="RutC-like_sf"/>
</dbReference>
<dbReference type="RefSeq" id="WP_209350818.1">
    <property type="nucleotide sequence ID" value="NZ_JAGIYZ010000004.1"/>
</dbReference>
<evidence type="ECO:0000313" key="2">
    <source>
        <dbReference type="Proteomes" id="UP000680815"/>
    </source>
</evidence>
<dbReference type="PANTHER" id="PTHR43857">
    <property type="entry name" value="BLR7761 PROTEIN"/>
    <property type="match status" value="1"/>
</dbReference>
<evidence type="ECO:0000313" key="1">
    <source>
        <dbReference type="EMBL" id="MBP0463425.1"/>
    </source>
</evidence>
<keyword evidence="2" id="KW-1185">Reference proteome</keyword>
<dbReference type="SUPFAM" id="SSF55298">
    <property type="entry name" value="YjgF-like"/>
    <property type="match status" value="1"/>
</dbReference>
<accession>A0ABS4APZ2</accession>
<dbReference type="CDD" id="cd06154">
    <property type="entry name" value="YjgF_YER057c_UK114_like_6"/>
    <property type="match status" value="1"/>
</dbReference>